<evidence type="ECO:0000256" key="5">
    <source>
        <dbReference type="ARBA" id="ARBA00023015"/>
    </source>
</evidence>
<comment type="caution">
    <text evidence="11">The sequence shown here is derived from an EMBL/GenBank/DDBJ whole genome shotgun (WGS) entry which is preliminary data.</text>
</comment>
<evidence type="ECO:0000256" key="3">
    <source>
        <dbReference type="ARBA" id="ARBA00022491"/>
    </source>
</evidence>
<keyword evidence="4" id="KW-1005">Bacterial flagellum biogenesis</keyword>
<feature type="region of interest" description="Disordered" evidence="9">
    <location>
        <begin position="1"/>
        <end position="56"/>
    </location>
</feature>
<dbReference type="NCBIfam" id="TIGR03824">
    <property type="entry name" value="FlgM_jcvi"/>
    <property type="match status" value="1"/>
</dbReference>
<proteinExistence type="inferred from homology"/>
<keyword evidence="12" id="KW-1185">Reference proteome</keyword>
<dbReference type="InterPro" id="IPR035890">
    <property type="entry name" value="Anti-sigma-28_factor_FlgM_sf"/>
</dbReference>
<organism evidence="11 12">
    <name type="scientific">Pseudomonas matsuisoli</name>
    <dbReference type="NCBI Taxonomy" id="1515666"/>
    <lineage>
        <taxon>Bacteria</taxon>
        <taxon>Pseudomonadati</taxon>
        <taxon>Pseudomonadota</taxon>
        <taxon>Gammaproteobacteria</taxon>
        <taxon>Pseudomonadales</taxon>
        <taxon>Pseudomonadaceae</taxon>
        <taxon>Pseudomonas</taxon>
    </lineage>
</organism>
<reference evidence="11" key="1">
    <citation type="journal article" date="2014" name="Int. J. Syst. Evol. Microbiol.">
        <title>Complete genome sequence of Corynebacterium casei LMG S-19264T (=DSM 44701T), isolated from a smear-ripened cheese.</title>
        <authorList>
            <consortium name="US DOE Joint Genome Institute (JGI-PGF)"/>
            <person name="Walter F."/>
            <person name="Albersmeier A."/>
            <person name="Kalinowski J."/>
            <person name="Ruckert C."/>
        </authorList>
    </citation>
    <scope>NUCLEOTIDE SEQUENCE</scope>
    <source>
        <strain evidence="11">JCM 30078</strain>
    </source>
</reference>
<dbReference type="InterPro" id="IPR007412">
    <property type="entry name" value="FlgM"/>
</dbReference>
<evidence type="ECO:0000259" key="10">
    <source>
        <dbReference type="Pfam" id="PF04316"/>
    </source>
</evidence>
<comment type="function">
    <text evidence="7">Responsible for the coupling of flagellin expression to flagellar assembly by preventing expression of the flagellin genes when a component of the middle class of proteins is defective. It negatively regulates flagellar genes by inhibiting the activity of FliA by directly binding to FliA.</text>
</comment>
<dbReference type="GO" id="GO:0044781">
    <property type="term" value="P:bacterial-type flagellum organization"/>
    <property type="evidence" value="ECO:0007669"/>
    <property type="project" value="UniProtKB-KW"/>
</dbReference>
<keyword evidence="5" id="KW-0805">Transcription regulation</keyword>
<dbReference type="EMBL" id="BMPO01000003">
    <property type="protein sequence ID" value="GGJ90109.1"/>
    <property type="molecule type" value="Genomic_DNA"/>
</dbReference>
<evidence type="ECO:0000256" key="2">
    <source>
        <dbReference type="ARBA" id="ARBA00017823"/>
    </source>
</evidence>
<dbReference type="RefSeq" id="WP_188982499.1">
    <property type="nucleotide sequence ID" value="NZ_BMPO01000003.1"/>
</dbReference>
<reference evidence="11" key="2">
    <citation type="submission" date="2020-09" db="EMBL/GenBank/DDBJ databases">
        <authorList>
            <person name="Sun Q."/>
            <person name="Ohkuma M."/>
        </authorList>
    </citation>
    <scope>NUCLEOTIDE SEQUENCE</scope>
    <source>
        <strain evidence="11">JCM 30078</strain>
    </source>
</reference>
<keyword evidence="3" id="KW-0678">Repressor</keyword>
<evidence type="ECO:0000256" key="7">
    <source>
        <dbReference type="ARBA" id="ARBA00024739"/>
    </source>
</evidence>
<evidence type="ECO:0000256" key="6">
    <source>
        <dbReference type="ARBA" id="ARBA00023163"/>
    </source>
</evidence>
<feature type="domain" description="Anti-sigma-28 factor FlgM C-terminal" evidence="10">
    <location>
        <begin position="50"/>
        <end position="103"/>
    </location>
</feature>
<keyword evidence="11" id="KW-0966">Cell projection</keyword>
<protein>
    <recommendedName>
        <fullName evidence="2">Negative regulator of flagellin synthesis</fullName>
    </recommendedName>
    <alternativeName>
        <fullName evidence="8">Anti-sigma-28 factor</fullName>
    </alternativeName>
</protein>
<dbReference type="AlphaFoldDB" id="A0A917PSY5"/>
<feature type="compositionally biased region" description="Polar residues" evidence="9">
    <location>
        <begin position="9"/>
        <end position="56"/>
    </location>
</feature>
<dbReference type="Proteomes" id="UP000635983">
    <property type="component" value="Unassembled WGS sequence"/>
</dbReference>
<dbReference type="InterPro" id="IPR031316">
    <property type="entry name" value="FlgM_C"/>
</dbReference>
<dbReference type="GO" id="GO:0045892">
    <property type="term" value="P:negative regulation of DNA-templated transcription"/>
    <property type="evidence" value="ECO:0007669"/>
    <property type="project" value="InterPro"/>
</dbReference>
<accession>A0A917PSY5</accession>
<evidence type="ECO:0000256" key="1">
    <source>
        <dbReference type="ARBA" id="ARBA00005322"/>
    </source>
</evidence>
<dbReference type="SUPFAM" id="SSF101498">
    <property type="entry name" value="Anti-sigma factor FlgM"/>
    <property type="match status" value="1"/>
</dbReference>
<gene>
    <name evidence="11" type="primary">flgM</name>
    <name evidence="11" type="ORF">GCM10009304_14580</name>
</gene>
<keyword evidence="6" id="KW-0804">Transcription</keyword>
<evidence type="ECO:0000256" key="4">
    <source>
        <dbReference type="ARBA" id="ARBA00022795"/>
    </source>
</evidence>
<name>A0A917PSY5_9PSED</name>
<evidence type="ECO:0000313" key="12">
    <source>
        <dbReference type="Proteomes" id="UP000635983"/>
    </source>
</evidence>
<sequence>MVIEFNRPNAASSPSTGRTAATTANQPVEKTAKTAETQVTKDTSAPSGERVQLSQEAQDLQGLTDRMKDLPVVDSEKVARLKAAVADGSYQVDSQKVASKLLDFETQR</sequence>
<comment type="similarity">
    <text evidence="1">Belongs to the FlgM family.</text>
</comment>
<keyword evidence="11" id="KW-0969">Cilium</keyword>
<evidence type="ECO:0000256" key="9">
    <source>
        <dbReference type="SAM" id="MobiDB-lite"/>
    </source>
</evidence>
<dbReference type="Pfam" id="PF04316">
    <property type="entry name" value="FlgM"/>
    <property type="match status" value="1"/>
</dbReference>
<evidence type="ECO:0000256" key="8">
    <source>
        <dbReference type="ARBA" id="ARBA00030117"/>
    </source>
</evidence>
<keyword evidence="11" id="KW-0282">Flagellum</keyword>
<evidence type="ECO:0000313" key="11">
    <source>
        <dbReference type="EMBL" id="GGJ90109.1"/>
    </source>
</evidence>